<dbReference type="Proteomes" id="UP000581688">
    <property type="component" value="Unassembled WGS sequence"/>
</dbReference>
<keyword evidence="1 4" id="KW-0489">Methyltransferase</keyword>
<evidence type="ECO:0000313" key="5">
    <source>
        <dbReference type="Proteomes" id="UP000581688"/>
    </source>
</evidence>
<gene>
    <name evidence="4" type="ORF">HNQ94_002818</name>
</gene>
<keyword evidence="2" id="KW-0808">Transferase</keyword>
<dbReference type="Pfam" id="PF13649">
    <property type="entry name" value="Methyltransf_25"/>
    <property type="match status" value="1"/>
</dbReference>
<sequence length="245" mass="28682">MAYKKFAHFYDAFMEGAPYDEWVNFTKDMISQYRPNSRGMIDLGCGTGEIAIRLAELNFAVTGVDLSSEMLAIAHQKAQEKNLDITWIEQDLRRLQNPYEYDVAISYCDVINYVTDPEEIREIFLGVYKLLSENGLFLFDVHSEKYVNDFLASNTFAEVRNEVSYIWFCEPGEEESSVEHELTFFVQNDNGSYNRYDETHLQRTFPISFYQKLLQDCGFTILNMYGDFSEEITERTDRIFIVCQK</sequence>
<reference evidence="4 5" key="1">
    <citation type="submission" date="2020-08" db="EMBL/GenBank/DDBJ databases">
        <title>Genomic Encyclopedia of Type Strains, Phase IV (KMG-IV): sequencing the most valuable type-strain genomes for metagenomic binning, comparative biology and taxonomic classification.</title>
        <authorList>
            <person name="Goeker M."/>
        </authorList>
    </citation>
    <scope>NUCLEOTIDE SEQUENCE [LARGE SCALE GENOMIC DNA]</scope>
    <source>
        <strain evidence="4 5">DSM 19612</strain>
    </source>
</reference>
<feature type="domain" description="Methyltransferase" evidence="3">
    <location>
        <begin position="41"/>
        <end position="135"/>
    </location>
</feature>
<organism evidence="4 5">
    <name type="scientific">Salirhabdus euzebyi</name>
    <dbReference type="NCBI Taxonomy" id="394506"/>
    <lineage>
        <taxon>Bacteria</taxon>
        <taxon>Bacillati</taxon>
        <taxon>Bacillota</taxon>
        <taxon>Bacilli</taxon>
        <taxon>Bacillales</taxon>
        <taxon>Bacillaceae</taxon>
        <taxon>Salirhabdus</taxon>
    </lineage>
</organism>
<dbReference type="GO" id="GO:0032259">
    <property type="term" value="P:methylation"/>
    <property type="evidence" value="ECO:0007669"/>
    <property type="project" value="UniProtKB-KW"/>
</dbReference>
<evidence type="ECO:0000313" key="4">
    <source>
        <dbReference type="EMBL" id="MBB6454343.1"/>
    </source>
</evidence>
<protein>
    <submittedName>
        <fullName evidence="4">Ubiquinone/menaquinone biosynthesis C-methylase UbiE</fullName>
    </submittedName>
</protein>
<evidence type="ECO:0000256" key="1">
    <source>
        <dbReference type="ARBA" id="ARBA00022603"/>
    </source>
</evidence>
<accession>A0A841Q7N2</accession>
<dbReference type="SUPFAM" id="SSF53335">
    <property type="entry name" value="S-adenosyl-L-methionine-dependent methyltransferases"/>
    <property type="match status" value="1"/>
</dbReference>
<comment type="caution">
    <text evidence="4">The sequence shown here is derived from an EMBL/GenBank/DDBJ whole genome shotgun (WGS) entry which is preliminary data.</text>
</comment>
<proteinExistence type="predicted"/>
<dbReference type="RefSeq" id="WP_174494599.1">
    <property type="nucleotide sequence ID" value="NZ_CADDWK010000001.1"/>
</dbReference>
<keyword evidence="4" id="KW-0830">Ubiquinone</keyword>
<dbReference type="EMBL" id="JACHGH010000008">
    <property type="protein sequence ID" value="MBB6454343.1"/>
    <property type="molecule type" value="Genomic_DNA"/>
</dbReference>
<evidence type="ECO:0000256" key="2">
    <source>
        <dbReference type="ARBA" id="ARBA00022679"/>
    </source>
</evidence>
<dbReference type="InterPro" id="IPR041698">
    <property type="entry name" value="Methyltransf_25"/>
</dbReference>
<evidence type="ECO:0000259" key="3">
    <source>
        <dbReference type="Pfam" id="PF13649"/>
    </source>
</evidence>
<dbReference type="PANTHER" id="PTHR43861">
    <property type="entry name" value="TRANS-ACONITATE 2-METHYLTRANSFERASE-RELATED"/>
    <property type="match status" value="1"/>
</dbReference>
<dbReference type="InterPro" id="IPR029063">
    <property type="entry name" value="SAM-dependent_MTases_sf"/>
</dbReference>
<dbReference type="PANTHER" id="PTHR43861:SF1">
    <property type="entry name" value="TRANS-ACONITATE 2-METHYLTRANSFERASE"/>
    <property type="match status" value="1"/>
</dbReference>
<dbReference type="AlphaFoldDB" id="A0A841Q7N2"/>
<name>A0A841Q7N2_9BACI</name>
<keyword evidence="5" id="KW-1185">Reference proteome</keyword>
<dbReference type="CDD" id="cd02440">
    <property type="entry name" value="AdoMet_MTases"/>
    <property type="match status" value="1"/>
</dbReference>
<dbReference type="GO" id="GO:0008168">
    <property type="term" value="F:methyltransferase activity"/>
    <property type="evidence" value="ECO:0007669"/>
    <property type="project" value="UniProtKB-KW"/>
</dbReference>
<dbReference type="Gene3D" id="2.20.25.110">
    <property type="entry name" value="S-adenosyl-L-methionine-dependent methyltransferases"/>
    <property type="match status" value="1"/>
</dbReference>
<dbReference type="Gene3D" id="3.40.50.150">
    <property type="entry name" value="Vaccinia Virus protein VP39"/>
    <property type="match status" value="1"/>
</dbReference>